<gene>
    <name evidence="1" type="ORF">FAZ69_24795</name>
</gene>
<dbReference type="SUPFAM" id="SSF51182">
    <property type="entry name" value="RmlC-like cupins"/>
    <property type="match status" value="1"/>
</dbReference>
<dbReference type="RefSeq" id="WP_136897742.1">
    <property type="nucleotide sequence ID" value="NZ_SWJE01000015.1"/>
</dbReference>
<keyword evidence="2" id="KW-1185">Reference proteome</keyword>
<name>A0A4U1HNJ1_9BURK</name>
<dbReference type="OrthoDB" id="8720906at2"/>
<dbReference type="Proteomes" id="UP000305539">
    <property type="component" value="Unassembled WGS sequence"/>
</dbReference>
<dbReference type="InterPro" id="IPR021317">
    <property type="entry name" value="DUF2917"/>
</dbReference>
<dbReference type="InterPro" id="IPR011051">
    <property type="entry name" value="RmlC_Cupin_sf"/>
</dbReference>
<evidence type="ECO:0000313" key="1">
    <source>
        <dbReference type="EMBL" id="TKC82925.1"/>
    </source>
</evidence>
<protein>
    <submittedName>
        <fullName evidence="1">DUF2917 domain-containing protein</fullName>
    </submittedName>
</protein>
<organism evidence="1 2">
    <name type="scientific">Trinickia terrae</name>
    <dbReference type="NCBI Taxonomy" id="2571161"/>
    <lineage>
        <taxon>Bacteria</taxon>
        <taxon>Pseudomonadati</taxon>
        <taxon>Pseudomonadota</taxon>
        <taxon>Betaproteobacteria</taxon>
        <taxon>Burkholderiales</taxon>
        <taxon>Burkholderiaceae</taxon>
        <taxon>Trinickia</taxon>
    </lineage>
</organism>
<dbReference type="EMBL" id="SWJE01000015">
    <property type="protein sequence ID" value="TKC82925.1"/>
    <property type="molecule type" value="Genomic_DNA"/>
</dbReference>
<proteinExistence type="predicted"/>
<accession>A0A4U1HNJ1</accession>
<dbReference type="AlphaFoldDB" id="A0A4U1HNJ1"/>
<dbReference type="Pfam" id="PF11142">
    <property type="entry name" value="DUF2917"/>
    <property type="match status" value="1"/>
</dbReference>
<sequence>MREIRTFELEYGEPATAWQIDRPGVLTVTEGEIWLTVEGDSEDYWLAAGERFALPEGARAWVSAGRGGARFSLAFASAGRGVAAAVAPAVRNWMPRWLNLA</sequence>
<reference evidence="1 2" key="1">
    <citation type="submission" date="2019-04" db="EMBL/GenBank/DDBJ databases">
        <title>Trinickia sp. 7GSK02, isolated from subtropical forest soil.</title>
        <authorList>
            <person name="Gao Z.-H."/>
            <person name="Qiu L.-H."/>
        </authorList>
    </citation>
    <scope>NUCLEOTIDE SEQUENCE [LARGE SCALE GENOMIC DNA]</scope>
    <source>
        <strain evidence="1 2">7GSK02</strain>
    </source>
</reference>
<evidence type="ECO:0000313" key="2">
    <source>
        <dbReference type="Proteomes" id="UP000305539"/>
    </source>
</evidence>
<comment type="caution">
    <text evidence="1">The sequence shown here is derived from an EMBL/GenBank/DDBJ whole genome shotgun (WGS) entry which is preliminary data.</text>
</comment>